<keyword evidence="6 7" id="KW-0472">Membrane</keyword>
<dbReference type="SUPFAM" id="SSF103473">
    <property type="entry name" value="MFS general substrate transporter"/>
    <property type="match status" value="1"/>
</dbReference>
<sequence length="417" mass="43727">MARLFVDVTPLRESRNFRLLFTGHLASMLGNQLTVVAIAYQVYQLTHSSLWVGLVSLFQLPFLIWGSLWGGALGDRTDKRRILAIGGALLALLSCGLAVNSMLAHPSLVAIVLLSAAAAFGGGFVNPARNASIPRLVSPTKLVSAYSLNQVGIQVATVVGPAISGLLLAGFGVASCYWVDVASFVVFVVATLRMDPLPPSEGVTAISSWRATKEGLAYLRTHKVAQGVYVADLNAMIFGMPRALFPAMGLTVFHGGPQLVGLFFAAPGIGALLGAVTTGWVERVDRRGRAVIVAIVVWGVAITLFGLSPWVGLALVALAVAGWADVISAVLRNAILQSRIEDQYRGRLSAIQMAVVNGGPRLGDLESGAVAGITSTAVSVVSGGLACVVGSAFVAWHWRGFWNERASELGSSDASHS</sequence>
<feature type="transmembrane region" description="Helical" evidence="7">
    <location>
        <begin position="21"/>
        <end position="43"/>
    </location>
</feature>
<evidence type="ECO:0000256" key="6">
    <source>
        <dbReference type="ARBA" id="ARBA00023136"/>
    </source>
</evidence>
<feature type="transmembrane region" description="Helical" evidence="7">
    <location>
        <begin position="313"/>
        <end position="335"/>
    </location>
</feature>
<feature type="transmembrane region" description="Helical" evidence="7">
    <location>
        <begin position="259"/>
        <end position="281"/>
    </location>
</feature>
<evidence type="ECO:0000313" key="8">
    <source>
        <dbReference type="EMBL" id="CAB4783551.1"/>
    </source>
</evidence>
<protein>
    <submittedName>
        <fullName evidence="8">Unannotated protein</fullName>
    </submittedName>
</protein>
<keyword evidence="3" id="KW-1003">Cell membrane</keyword>
<reference evidence="8" key="1">
    <citation type="submission" date="2020-05" db="EMBL/GenBank/DDBJ databases">
        <authorList>
            <person name="Chiriac C."/>
            <person name="Salcher M."/>
            <person name="Ghai R."/>
            <person name="Kavagutti S V."/>
        </authorList>
    </citation>
    <scope>NUCLEOTIDE SEQUENCE</scope>
</reference>
<feature type="transmembrane region" description="Helical" evidence="7">
    <location>
        <begin position="108"/>
        <end position="125"/>
    </location>
</feature>
<dbReference type="PANTHER" id="PTHR23513">
    <property type="entry name" value="INTEGRAL MEMBRANE EFFLUX PROTEIN-RELATED"/>
    <property type="match status" value="1"/>
</dbReference>
<evidence type="ECO:0000256" key="1">
    <source>
        <dbReference type="ARBA" id="ARBA00004651"/>
    </source>
</evidence>
<dbReference type="Gene3D" id="1.20.1250.20">
    <property type="entry name" value="MFS general substrate transporter like domains"/>
    <property type="match status" value="1"/>
</dbReference>
<evidence type="ECO:0000256" key="7">
    <source>
        <dbReference type="SAM" id="Phobius"/>
    </source>
</evidence>
<dbReference type="InterPro" id="IPR010290">
    <property type="entry name" value="TM_effector"/>
</dbReference>
<evidence type="ECO:0000256" key="3">
    <source>
        <dbReference type="ARBA" id="ARBA00022475"/>
    </source>
</evidence>
<feature type="transmembrane region" description="Helical" evidence="7">
    <location>
        <begin position="288"/>
        <end position="307"/>
    </location>
</feature>
<proteinExistence type="predicted"/>
<comment type="subcellular location">
    <subcellularLocation>
        <location evidence="1">Cell membrane</location>
        <topology evidence="1">Multi-pass membrane protein</topology>
    </subcellularLocation>
</comment>
<name>A0A6J6WES4_9ZZZZ</name>
<evidence type="ECO:0000256" key="4">
    <source>
        <dbReference type="ARBA" id="ARBA00022692"/>
    </source>
</evidence>
<keyword evidence="4 7" id="KW-0812">Transmembrane</keyword>
<keyword evidence="2" id="KW-0813">Transport</keyword>
<feature type="transmembrane region" description="Helical" evidence="7">
    <location>
        <begin position="166"/>
        <end position="190"/>
    </location>
</feature>
<gene>
    <name evidence="8" type="ORF">UFOPK2958_00697</name>
</gene>
<evidence type="ECO:0000256" key="2">
    <source>
        <dbReference type="ARBA" id="ARBA00022448"/>
    </source>
</evidence>
<dbReference type="CDD" id="cd06173">
    <property type="entry name" value="MFS_MefA_like"/>
    <property type="match status" value="1"/>
</dbReference>
<feature type="transmembrane region" description="Helical" evidence="7">
    <location>
        <begin position="82"/>
        <end position="102"/>
    </location>
</feature>
<dbReference type="EMBL" id="CAFAAB010000066">
    <property type="protein sequence ID" value="CAB4783551.1"/>
    <property type="molecule type" value="Genomic_DNA"/>
</dbReference>
<dbReference type="InterPro" id="IPR036259">
    <property type="entry name" value="MFS_trans_sf"/>
</dbReference>
<evidence type="ECO:0000256" key="5">
    <source>
        <dbReference type="ARBA" id="ARBA00022989"/>
    </source>
</evidence>
<organism evidence="8">
    <name type="scientific">freshwater metagenome</name>
    <dbReference type="NCBI Taxonomy" id="449393"/>
    <lineage>
        <taxon>unclassified sequences</taxon>
        <taxon>metagenomes</taxon>
        <taxon>ecological metagenomes</taxon>
    </lineage>
</organism>
<accession>A0A6J6WES4</accession>
<feature type="transmembrane region" description="Helical" evidence="7">
    <location>
        <begin position="49"/>
        <end position="70"/>
    </location>
</feature>
<dbReference type="GO" id="GO:0005886">
    <property type="term" value="C:plasma membrane"/>
    <property type="evidence" value="ECO:0007669"/>
    <property type="project" value="UniProtKB-SubCell"/>
</dbReference>
<dbReference type="PANTHER" id="PTHR23513:SF9">
    <property type="entry name" value="ENTEROBACTIN EXPORTER ENTS"/>
    <property type="match status" value="1"/>
</dbReference>
<keyword evidence="5 7" id="KW-1133">Transmembrane helix</keyword>
<dbReference type="Pfam" id="PF05977">
    <property type="entry name" value="MFS_3"/>
    <property type="match status" value="1"/>
</dbReference>
<dbReference type="AlphaFoldDB" id="A0A6J6WES4"/>